<evidence type="ECO:0000259" key="7">
    <source>
        <dbReference type="PROSITE" id="PS51379"/>
    </source>
</evidence>
<dbReference type="GO" id="GO:0009055">
    <property type="term" value="F:electron transfer activity"/>
    <property type="evidence" value="ECO:0007669"/>
    <property type="project" value="UniProtKB-UniRule"/>
</dbReference>
<keyword evidence="4 6" id="KW-0408">Iron</keyword>
<keyword evidence="2 6" id="KW-0479">Metal-binding</keyword>
<dbReference type="PANTHER" id="PTHR36923">
    <property type="entry name" value="FERREDOXIN"/>
    <property type="match status" value="1"/>
</dbReference>
<dbReference type="InterPro" id="IPR017900">
    <property type="entry name" value="4Fe4S_Fe_S_CS"/>
</dbReference>
<dbReference type="SUPFAM" id="SSF54862">
    <property type="entry name" value="4Fe-4S ferredoxins"/>
    <property type="match status" value="1"/>
</dbReference>
<dbReference type="EMBL" id="PVXQ01000005">
    <property type="protein sequence ID" value="PRR83792.1"/>
    <property type="molecule type" value="Genomic_DNA"/>
</dbReference>
<dbReference type="GO" id="GO:0051536">
    <property type="term" value="F:iron-sulfur cluster binding"/>
    <property type="evidence" value="ECO:0007669"/>
    <property type="project" value="UniProtKB-KW"/>
</dbReference>
<proteinExistence type="predicted"/>
<gene>
    <name evidence="8" type="primary">fdx_1</name>
    <name evidence="8" type="ORF">CLVI_07390</name>
</gene>
<comment type="caution">
    <text evidence="8">The sequence shown here is derived from an EMBL/GenBank/DDBJ whole genome shotgun (WGS) entry which is preliminary data.</text>
</comment>
<dbReference type="InterPro" id="IPR051269">
    <property type="entry name" value="Fe-S_cluster_ET"/>
</dbReference>
<evidence type="ECO:0000313" key="9">
    <source>
        <dbReference type="Proteomes" id="UP000239471"/>
    </source>
</evidence>
<sequence>MKGFVDKDTCIGCGLCAGVCPDIFEMDDNGKAVGSESEIEEKLMDDAKEAEAGCPVSAITLE</sequence>
<evidence type="ECO:0000313" key="8">
    <source>
        <dbReference type="EMBL" id="PRR83792.1"/>
    </source>
</evidence>
<evidence type="ECO:0000256" key="5">
    <source>
        <dbReference type="ARBA" id="ARBA00023014"/>
    </source>
</evidence>
<reference evidence="8 9" key="1">
    <citation type="submission" date="2018-03" db="EMBL/GenBank/DDBJ databases">
        <title>Genome sequence of Clostridium vincentii DSM 10228.</title>
        <authorList>
            <person name="Poehlein A."/>
            <person name="Daniel R."/>
        </authorList>
    </citation>
    <scope>NUCLEOTIDE SEQUENCE [LARGE SCALE GENOMIC DNA]</scope>
    <source>
        <strain evidence="8 9">DSM 10228</strain>
    </source>
</reference>
<evidence type="ECO:0000256" key="3">
    <source>
        <dbReference type="ARBA" id="ARBA00022982"/>
    </source>
</evidence>
<dbReference type="PRINTS" id="PR00352">
    <property type="entry name" value="3FE4SFRDOXIN"/>
</dbReference>
<feature type="domain" description="4Fe-4S ferredoxin-type" evidence="7">
    <location>
        <begin position="1"/>
        <end position="29"/>
    </location>
</feature>
<keyword evidence="3 6" id="KW-0249">Electron transport</keyword>
<dbReference type="InterPro" id="IPR017896">
    <property type="entry name" value="4Fe4S_Fe-S-bd"/>
</dbReference>
<keyword evidence="5 6" id="KW-0411">Iron-sulfur</keyword>
<dbReference type="Proteomes" id="UP000239471">
    <property type="component" value="Unassembled WGS sequence"/>
</dbReference>
<accession>A0A2T0BJ19</accession>
<evidence type="ECO:0000256" key="4">
    <source>
        <dbReference type="ARBA" id="ARBA00023004"/>
    </source>
</evidence>
<dbReference type="AlphaFoldDB" id="A0A2T0BJ19"/>
<dbReference type="OrthoDB" id="9803319at2"/>
<dbReference type="PROSITE" id="PS51379">
    <property type="entry name" value="4FE4S_FER_2"/>
    <property type="match status" value="1"/>
</dbReference>
<dbReference type="GO" id="GO:0005506">
    <property type="term" value="F:iron ion binding"/>
    <property type="evidence" value="ECO:0007669"/>
    <property type="project" value="UniProtKB-UniRule"/>
</dbReference>
<dbReference type="Gene3D" id="3.30.70.20">
    <property type="match status" value="1"/>
</dbReference>
<dbReference type="RefSeq" id="WP_106058768.1">
    <property type="nucleotide sequence ID" value="NZ_PVXQ01000005.1"/>
</dbReference>
<evidence type="ECO:0000256" key="2">
    <source>
        <dbReference type="ARBA" id="ARBA00022723"/>
    </source>
</evidence>
<evidence type="ECO:0000256" key="1">
    <source>
        <dbReference type="ARBA" id="ARBA00022448"/>
    </source>
</evidence>
<evidence type="ECO:0000256" key="6">
    <source>
        <dbReference type="RuleBase" id="RU368020"/>
    </source>
</evidence>
<dbReference type="Pfam" id="PF13459">
    <property type="entry name" value="Fer4_15"/>
    <property type="match status" value="1"/>
</dbReference>
<keyword evidence="9" id="KW-1185">Reference proteome</keyword>
<keyword evidence="1 6" id="KW-0813">Transport</keyword>
<name>A0A2T0BJ19_9CLOT</name>
<protein>
    <recommendedName>
        <fullName evidence="6">Ferredoxin</fullName>
    </recommendedName>
</protein>
<dbReference type="PROSITE" id="PS00198">
    <property type="entry name" value="4FE4S_FER_1"/>
    <property type="match status" value="1"/>
</dbReference>
<dbReference type="InterPro" id="IPR001080">
    <property type="entry name" value="3Fe4S_ferredoxin"/>
</dbReference>
<dbReference type="PANTHER" id="PTHR36923:SF3">
    <property type="entry name" value="FERREDOXIN"/>
    <property type="match status" value="1"/>
</dbReference>
<comment type="function">
    <text evidence="6">Ferredoxins are iron-sulfur proteins that transfer electrons in a wide variety of metabolic reactions.</text>
</comment>
<organism evidence="8 9">
    <name type="scientific">Clostridium vincentii</name>
    <dbReference type="NCBI Taxonomy" id="52704"/>
    <lineage>
        <taxon>Bacteria</taxon>
        <taxon>Bacillati</taxon>
        <taxon>Bacillota</taxon>
        <taxon>Clostridia</taxon>
        <taxon>Eubacteriales</taxon>
        <taxon>Clostridiaceae</taxon>
        <taxon>Clostridium</taxon>
    </lineage>
</organism>